<proteinExistence type="predicted"/>
<sequence>MRSRALLCAAVVLYAAACGRADGERGGAPAAQAGVGGEQAQAAPAPSPCTGFGVPPIVQKPVLSGDFSSVGDQLGADCMAWQSFIALNWRADPANPGQPDTSAAWGGFGDPADESPTVWESYWEPAEVFNQPVGTRLLWSSPRPAGKRLVRRSKLDDANLTLIGFQQAGDHKWLTAQDGNLTYYEVRINQDEFEYITTNVINGSDLTTFAGQAACAAQAGKQGRGGFNLPVGGGNSATAVNDADCMGTPRTYGRNVGSIELKAAWRVLPANGSLNGRYLTAQAQIVDPATGRATPATVGLTGLHILRRVPGAQQFVWSTFEQIDNSPDQGSTPDGYTNPVLPSNPNQKPGPGYTYYNPGCSKTTDTVYGCAHNQMPDSACAVGQASGCDPYPAPMQVTRVTPVDPVANSVTGYVWSVLPANSVFNYYRLVNVQWPANSTATAPGSTTPLTRGDITPAANVANTTLETYLQTSATANNCMSCHQQAPIAQAAEQSVAMVAGRRLRTVRLLASSKEYGSSYSFIFATETRH</sequence>
<evidence type="ECO:0000313" key="2">
    <source>
        <dbReference type="EMBL" id="MBB6071612.1"/>
    </source>
</evidence>
<evidence type="ECO:0008006" key="4">
    <source>
        <dbReference type="Google" id="ProtNLM"/>
    </source>
</evidence>
<dbReference type="AlphaFoldDB" id="A0A841H0U2"/>
<evidence type="ECO:0000313" key="3">
    <source>
        <dbReference type="Proteomes" id="UP000582837"/>
    </source>
</evidence>
<organism evidence="2 3">
    <name type="scientific">Longimicrobium terrae</name>
    <dbReference type="NCBI Taxonomy" id="1639882"/>
    <lineage>
        <taxon>Bacteria</taxon>
        <taxon>Pseudomonadati</taxon>
        <taxon>Gemmatimonadota</taxon>
        <taxon>Longimicrobiia</taxon>
        <taxon>Longimicrobiales</taxon>
        <taxon>Longimicrobiaceae</taxon>
        <taxon>Longimicrobium</taxon>
    </lineage>
</organism>
<feature type="region of interest" description="Disordered" evidence="1">
    <location>
        <begin position="323"/>
        <end position="352"/>
    </location>
</feature>
<gene>
    <name evidence="2" type="ORF">HNQ61_003240</name>
</gene>
<name>A0A841H0U2_9BACT</name>
<evidence type="ECO:0000256" key="1">
    <source>
        <dbReference type="SAM" id="MobiDB-lite"/>
    </source>
</evidence>
<dbReference type="Proteomes" id="UP000582837">
    <property type="component" value="Unassembled WGS sequence"/>
</dbReference>
<dbReference type="RefSeq" id="WP_170034898.1">
    <property type="nucleotide sequence ID" value="NZ_JABDTL010000001.1"/>
</dbReference>
<dbReference type="EMBL" id="JACHIA010000009">
    <property type="protein sequence ID" value="MBB6071612.1"/>
    <property type="molecule type" value="Genomic_DNA"/>
</dbReference>
<reference evidence="2 3" key="1">
    <citation type="submission" date="2020-08" db="EMBL/GenBank/DDBJ databases">
        <title>Genomic Encyclopedia of Type Strains, Phase IV (KMG-IV): sequencing the most valuable type-strain genomes for metagenomic binning, comparative biology and taxonomic classification.</title>
        <authorList>
            <person name="Goeker M."/>
        </authorList>
    </citation>
    <scope>NUCLEOTIDE SEQUENCE [LARGE SCALE GENOMIC DNA]</scope>
    <source>
        <strain evidence="2 3">DSM 29007</strain>
    </source>
</reference>
<accession>A0A841H0U2</accession>
<protein>
    <recommendedName>
        <fullName evidence="4">Cytochrome c family protein</fullName>
    </recommendedName>
</protein>
<comment type="caution">
    <text evidence="2">The sequence shown here is derived from an EMBL/GenBank/DDBJ whole genome shotgun (WGS) entry which is preliminary data.</text>
</comment>
<keyword evidence="3" id="KW-1185">Reference proteome</keyword>
<feature type="compositionally biased region" description="Polar residues" evidence="1">
    <location>
        <begin position="323"/>
        <end position="347"/>
    </location>
</feature>